<dbReference type="InterPro" id="IPR051353">
    <property type="entry name" value="Tobamovirus_resist_UPF0261"/>
</dbReference>
<name>A0A6J6DBR0_9ZZZZ</name>
<evidence type="ECO:0000259" key="1">
    <source>
        <dbReference type="Pfam" id="PF06792"/>
    </source>
</evidence>
<accession>A0A6J6DBR0</accession>
<dbReference type="InterPro" id="IPR044122">
    <property type="entry name" value="UPF0261_N"/>
</dbReference>
<dbReference type="EMBL" id="CAEZTD010000038">
    <property type="protein sequence ID" value="CAB4559703.1"/>
    <property type="molecule type" value="Genomic_DNA"/>
</dbReference>
<organism evidence="3">
    <name type="scientific">freshwater metagenome</name>
    <dbReference type="NCBI Taxonomy" id="449393"/>
    <lineage>
        <taxon>unclassified sequences</taxon>
        <taxon>metagenomes</taxon>
        <taxon>ecological metagenomes</taxon>
    </lineage>
</organism>
<dbReference type="InterPro" id="IPR008322">
    <property type="entry name" value="UPF0261"/>
</dbReference>
<dbReference type="PANTHER" id="PTHR31862:SF1">
    <property type="entry name" value="UPF0261 DOMAIN PROTEIN (AFU_ORTHOLOGUE AFUA_1G10120)"/>
    <property type="match status" value="1"/>
</dbReference>
<feature type="domain" description="UPF0261" evidence="2">
    <location>
        <begin position="192"/>
        <end position="404"/>
    </location>
</feature>
<dbReference type="AlphaFoldDB" id="A0A6J6DBR0"/>
<evidence type="ECO:0000259" key="2">
    <source>
        <dbReference type="Pfam" id="PF23189"/>
    </source>
</evidence>
<feature type="domain" description="UPF0261" evidence="1">
    <location>
        <begin position="5"/>
        <end position="178"/>
    </location>
</feature>
<dbReference type="PIRSF" id="PIRSF033271">
    <property type="entry name" value="UCP033271"/>
    <property type="match status" value="1"/>
</dbReference>
<dbReference type="Pfam" id="PF06792">
    <property type="entry name" value="UPF0261"/>
    <property type="match status" value="1"/>
</dbReference>
<evidence type="ECO:0000313" key="3">
    <source>
        <dbReference type="EMBL" id="CAB4559703.1"/>
    </source>
</evidence>
<dbReference type="Gene3D" id="3.40.50.12030">
    <property type="entry name" value="Uncharacterised protein family UPF0261, NC domain"/>
    <property type="match status" value="1"/>
</dbReference>
<dbReference type="InterPro" id="IPR056778">
    <property type="entry name" value="UPF0261_C"/>
</dbReference>
<reference evidence="3" key="1">
    <citation type="submission" date="2020-05" db="EMBL/GenBank/DDBJ databases">
        <authorList>
            <person name="Chiriac C."/>
            <person name="Salcher M."/>
            <person name="Ghai R."/>
            <person name="Kavagutti S V."/>
        </authorList>
    </citation>
    <scope>NUCLEOTIDE SEQUENCE</scope>
</reference>
<proteinExistence type="predicted"/>
<dbReference type="Gene3D" id="3.40.50.12020">
    <property type="entry name" value="Uncharacterised protein family UPF0261, NN domain"/>
    <property type="match status" value="1"/>
</dbReference>
<protein>
    <submittedName>
        <fullName evidence="3">Unannotated protein</fullName>
    </submittedName>
</protein>
<dbReference type="PANTHER" id="PTHR31862">
    <property type="entry name" value="UPF0261 DOMAIN PROTEIN (AFU_ORTHOLOGUE AFUA_1G10120)"/>
    <property type="match status" value="1"/>
</dbReference>
<sequence length="412" mass="43923">MSKGKVAIIATLDTKGPEVAYLRDQLIRLGVSCLVIDTGILGHPVGIVPDVSRAELTEFGGTTLDALQHAGSRGKAVTLMRRFVTDYVREKYTSGDIVAGISVGGVGAVMGAAAIQAMPVGVPKIVIAPTASGHHEFGPYVGTKDVMVIHSIVDILGVNDVSRTVFDNAAAAMKGMLDHGHVLPQRAPETLTVAATMLGNTTKAVEALKEELEKSGVETVVFHSSGVGGPSMEELARQGQFVGVVDYTTNEIGDRRIGGIHDATEERLTVVGSLGIPQVVLPGCLDFAVFDAKTLPSELRSRKIYDHNPEYALVGYTHEEKRDIAREFATKLNQSVGLVHVIFPLGGLSIPAREGGVFFDPEGDDIMRSTIQETLRPDIGFETCDSHINDLELGVLAAQRLLALLNKEKGNE</sequence>
<dbReference type="Pfam" id="PF23189">
    <property type="entry name" value="UPF0261_C"/>
    <property type="match status" value="1"/>
</dbReference>
<gene>
    <name evidence="3" type="ORF">UFOPK1591_00646</name>
</gene>
<dbReference type="CDD" id="cd15488">
    <property type="entry name" value="Tm-1-like"/>
    <property type="match status" value="1"/>
</dbReference>
<dbReference type="NCBIfam" id="NF002674">
    <property type="entry name" value="PRK02399.1-2"/>
    <property type="match status" value="1"/>
</dbReference>